<dbReference type="EMBL" id="QNRR01000020">
    <property type="protein sequence ID" value="RBP35661.1"/>
    <property type="molecule type" value="Genomic_DNA"/>
</dbReference>
<evidence type="ECO:0000313" key="4">
    <source>
        <dbReference type="EMBL" id="RBP35661.1"/>
    </source>
</evidence>
<dbReference type="PANTHER" id="PTHR10566:SF113">
    <property type="entry name" value="PROTEIN ACTIVITY OF BC1 COMPLEX KINASE 7, CHLOROPLASTIC"/>
    <property type="match status" value="1"/>
</dbReference>
<dbReference type="InterPro" id="IPR004147">
    <property type="entry name" value="ABC1_dom"/>
</dbReference>
<dbReference type="RefSeq" id="WP_170157558.1">
    <property type="nucleotide sequence ID" value="NZ_QNRR01000020.1"/>
</dbReference>
<dbReference type="InterPro" id="IPR000719">
    <property type="entry name" value="Prot_kinase_dom"/>
</dbReference>
<dbReference type="Pfam" id="PF03109">
    <property type="entry name" value="ABC1"/>
    <property type="match status" value="1"/>
</dbReference>
<dbReference type="PANTHER" id="PTHR10566">
    <property type="entry name" value="CHAPERONE-ACTIVITY OF BC1 COMPLEX CABC1 -RELATED"/>
    <property type="match status" value="1"/>
</dbReference>
<keyword evidence="2" id="KW-0812">Transmembrane</keyword>
<dbReference type="GO" id="GO:0004672">
    <property type="term" value="F:protein kinase activity"/>
    <property type="evidence" value="ECO:0007669"/>
    <property type="project" value="InterPro"/>
</dbReference>
<evidence type="ECO:0000313" key="5">
    <source>
        <dbReference type="Proteomes" id="UP000253426"/>
    </source>
</evidence>
<reference evidence="4 5" key="1">
    <citation type="submission" date="2018-06" db="EMBL/GenBank/DDBJ databases">
        <title>Genomic Encyclopedia of Type Strains, Phase IV (KMG-IV): sequencing the most valuable type-strain genomes for metagenomic binning, comparative biology and taxonomic classification.</title>
        <authorList>
            <person name="Goeker M."/>
        </authorList>
    </citation>
    <scope>NUCLEOTIDE SEQUENCE [LARGE SCALE GENOMIC DNA]</scope>
    <source>
        <strain evidence="4 5">DSM 25532</strain>
    </source>
</reference>
<dbReference type="InterPro" id="IPR011009">
    <property type="entry name" value="Kinase-like_dom_sf"/>
</dbReference>
<sequence>MSLIPEQLTRHAHRAAEVAGILAKYGLADWLAHSGFELPKKYFTDRDGKMLTDQPRPARIRLAVTELGTTFIKLGQMLSTRGDVIGWEIAEELVKLQTDVPPDAPEVAMATVSAELGKPVDEVFAEFSPTPMASASIGQVHRARLHNGTEVVVKVQHPDIENRILADLDILRWLAEFAEKSAELRRYQPAAIVGEFHRSLLRELDFRREQRNLREFATSFASNASVRFPRAYAEFSTSRVLTMELLQGANLRDTAQIELLGVDRQELACRGATLWMDMIFRDGFYHADPHPGNILVMEGGVLGIVDCGMVGRIDEGLRENVEEILLAVAALDARLLARILTRLCTPPPGFDEAAFSADLADFISFYGGEPLDHFELGNALNEIARCISRYRLILPSTLAQIIKVLVMLDGTAKLLSPQINISTIIAPYQKDIFLRQLSPRRKVKKLHRLLNEWNDLAQNLPRGLSELFQQVREGKFDVHLEHRRLEPVVNRLVMGMICSSLFLGASLMLSNKVPPLVGGHSVPGVLFVVFSGLLGTRLLRTIWRDR</sequence>
<name>A0A366H284_9BACT</name>
<organism evidence="4 5">
    <name type="scientific">Roseimicrobium gellanilyticum</name>
    <dbReference type="NCBI Taxonomy" id="748857"/>
    <lineage>
        <taxon>Bacteria</taxon>
        <taxon>Pseudomonadati</taxon>
        <taxon>Verrucomicrobiota</taxon>
        <taxon>Verrucomicrobiia</taxon>
        <taxon>Verrucomicrobiales</taxon>
        <taxon>Verrucomicrobiaceae</taxon>
        <taxon>Roseimicrobium</taxon>
    </lineage>
</organism>
<evidence type="ECO:0000259" key="3">
    <source>
        <dbReference type="PROSITE" id="PS50011"/>
    </source>
</evidence>
<evidence type="ECO:0000256" key="2">
    <source>
        <dbReference type="SAM" id="Phobius"/>
    </source>
</evidence>
<keyword evidence="5" id="KW-1185">Reference proteome</keyword>
<protein>
    <submittedName>
        <fullName evidence="4">Ubiquinone biosynthesis protein</fullName>
    </submittedName>
</protein>
<keyword evidence="2" id="KW-1133">Transmembrane helix</keyword>
<dbReference type="SUPFAM" id="SSF56112">
    <property type="entry name" value="Protein kinase-like (PK-like)"/>
    <property type="match status" value="1"/>
</dbReference>
<keyword evidence="2" id="KW-0472">Membrane</keyword>
<dbReference type="PROSITE" id="PS50011">
    <property type="entry name" value="PROTEIN_KINASE_DOM"/>
    <property type="match status" value="1"/>
</dbReference>
<proteinExistence type="inferred from homology"/>
<gene>
    <name evidence="4" type="ORF">DES53_12029</name>
</gene>
<feature type="transmembrane region" description="Helical" evidence="2">
    <location>
        <begin position="521"/>
        <end position="539"/>
    </location>
</feature>
<accession>A0A366H284</accession>
<dbReference type="Proteomes" id="UP000253426">
    <property type="component" value="Unassembled WGS sequence"/>
</dbReference>
<dbReference type="AlphaFoldDB" id="A0A366H284"/>
<dbReference type="GO" id="GO:0005524">
    <property type="term" value="F:ATP binding"/>
    <property type="evidence" value="ECO:0007669"/>
    <property type="project" value="InterPro"/>
</dbReference>
<feature type="domain" description="Protein kinase" evidence="3">
    <location>
        <begin position="126"/>
        <end position="434"/>
    </location>
</feature>
<evidence type="ECO:0000256" key="1">
    <source>
        <dbReference type="ARBA" id="ARBA00009670"/>
    </source>
</evidence>
<keyword evidence="4" id="KW-0830">Ubiquinone</keyword>
<comment type="similarity">
    <text evidence="1">Belongs to the protein kinase superfamily. ADCK protein kinase family.</text>
</comment>
<dbReference type="InterPro" id="IPR050154">
    <property type="entry name" value="UbiB_kinase"/>
</dbReference>
<dbReference type="CDD" id="cd05121">
    <property type="entry name" value="ABC1_ADCK3-like"/>
    <property type="match status" value="1"/>
</dbReference>
<comment type="caution">
    <text evidence="4">The sequence shown here is derived from an EMBL/GenBank/DDBJ whole genome shotgun (WGS) entry which is preliminary data.</text>
</comment>